<keyword evidence="1" id="KW-0472">Membrane</keyword>
<keyword evidence="3" id="KW-1185">Reference proteome</keyword>
<reference evidence="2 3" key="1">
    <citation type="submission" date="2016-07" db="EMBL/GenBank/DDBJ databases">
        <title>Pervasive Adenine N6-methylation of Active Genes in Fungi.</title>
        <authorList>
            <consortium name="DOE Joint Genome Institute"/>
            <person name="Mondo S.J."/>
            <person name="Dannebaum R.O."/>
            <person name="Kuo R.C."/>
            <person name="Labutti K."/>
            <person name="Haridas S."/>
            <person name="Kuo A."/>
            <person name="Salamov A."/>
            <person name="Ahrendt S.R."/>
            <person name="Lipzen A."/>
            <person name="Sullivan W."/>
            <person name="Andreopoulos W.B."/>
            <person name="Clum A."/>
            <person name="Lindquist E."/>
            <person name="Daum C."/>
            <person name="Ramamoorthy G.K."/>
            <person name="Gryganskyi A."/>
            <person name="Culley D."/>
            <person name="Magnuson J.K."/>
            <person name="James T.Y."/>
            <person name="O'Malley M.A."/>
            <person name="Stajich J.E."/>
            <person name="Spatafora J.W."/>
            <person name="Visel A."/>
            <person name="Grigoriev I.V."/>
        </authorList>
    </citation>
    <scope>NUCLEOTIDE SEQUENCE [LARGE SCALE GENOMIC DNA]</scope>
    <source>
        <strain evidence="2 3">NRRL 2496</strain>
    </source>
</reference>
<evidence type="ECO:0000256" key="1">
    <source>
        <dbReference type="SAM" id="Phobius"/>
    </source>
</evidence>
<evidence type="ECO:0000313" key="3">
    <source>
        <dbReference type="Proteomes" id="UP000242180"/>
    </source>
</evidence>
<dbReference type="AlphaFoldDB" id="A0A1X2HEW0"/>
<keyword evidence="1" id="KW-0812">Transmembrane</keyword>
<proteinExistence type="predicted"/>
<evidence type="ECO:0000313" key="2">
    <source>
        <dbReference type="EMBL" id="ORY97471.1"/>
    </source>
</evidence>
<dbReference type="InParanoid" id="A0A1X2HEW0"/>
<accession>A0A1X2HEW0</accession>
<comment type="caution">
    <text evidence="2">The sequence shown here is derived from an EMBL/GenBank/DDBJ whole genome shotgun (WGS) entry which is preliminary data.</text>
</comment>
<dbReference type="EMBL" id="MCGN01000004">
    <property type="protein sequence ID" value="ORY97471.1"/>
    <property type="molecule type" value="Genomic_DNA"/>
</dbReference>
<organism evidence="2 3">
    <name type="scientific">Syncephalastrum racemosum</name>
    <name type="common">Filamentous fungus</name>
    <dbReference type="NCBI Taxonomy" id="13706"/>
    <lineage>
        <taxon>Eukaryota</taxon>
        <taxon>Fungi</taxon>
        <taxon>Fungi incertae sedis</taxon>
        <taxon>Mucoromycota</taxon>
        <taxon>Mucoromycotina</taxon>
        <taxon>Mucoromycetes</taxon>
        <taxon>Mucorales</taxon>
        <taxon>Syncephalastraceae</taxon>
        <taxon>Syncephalastrum</taxon>
    </lineage>
</organism>
<name>A0A1X2HEW0_SYNRA</name>
<gene>
    <name evidence="2" type="ORF">BCR43DRAFT_240871</name>
</gene>
<protein>
    <submittedName>
        <fullName evidence="2">Uncharacterized protein</fullName>
    </submittedName>
</protein>
<keyword evidence="1" id="KW-1133">Transmembrane helix</keyword>
<dbReference type="Proteomes" id="UP000242180">
    <property type="component" value="Unassembled WGS sequence"/>
</dbReference>
<feature type="transmembrane region" description="Helical" evidence="1">
    <location>
        <begin position="116"/>
        <end position="135"/>
    </location>
</feature>
<sequence>MILLYGRGHLFISMVLSKAHPSQLSRDETKRGEVHELIGCVSSRHSGNTKCCTAARIGVSALSFHSFSFSTPPPTLARRPNSLSPLSHILPPTFLTTRTRLKSSGLQAAVCSKISFLLFAGAASPITFIFIYFAFEHLPSLQTGRAPVVKNVRLPHQHPSRSTPHHHSSPPLCFDLFPSCSSCCLSLLSLSLSLSLSLYLPSCPPTSFLCRFSHSSPFMPTYACLGKYTTPVGQLWWWTSSHACLVDAGVLCSCPPRSSFVVSRGARRARLVTLRDPLCPWVIMPRGSTCRLGVWSHVSVAARGGFLAARRTLLSSKLGDGLHLCVCSAVLLLE</sequence>